<dbReference type="GO" id="GO:0002098">
    <property type="term" value="P:tRNA wobble uridine modification"/>
    <property type="evidence" value="ECO:0007669"/>
    <property type="project" value="InterPro"/>
</dbReference>
<dbReference type="InterPro" id="IPR002218">
    <property type="entry name" value="MnmG-rel"/>
</dbReference>
<dbReference type="FunFam" id="3.50.50.60:FF:000002">
    <property type="entry name" value="tRNA uridine 5-carboxymethylaminomethyl modification enzyme MnmG"/>
    <property type="match status" value="1"/>
</dbReference>
<dbReference type="InterPro" id="IPR049312">
    <property type="entry name" value="GIDA_C_N"/>
</dbReference>
<comment type="caution">
    <text evidence="12">Lacks conserved residue(s) required for the propagation of feature annotation.</text>
</comment>
<dbReference type="Gene3D" id="1.10.150.570">
    <property type="entry name" value="GidA associated domain, C-terminal subdomain"/>
    <property type="match status" value="1"/>
</dbReference>
<dbReference type="PROSITE" id="PS01280">
    <property type="entry name" value="GIDA_1"/>
    <property type="match status" value="1"/>
</dbReference>
<comment type="cofactor">
    <cofactor evidence="1 12">
        <name>FAD</name>
        <dbReference type="ChEBI" id="CHEBI:57692"/>
    </cofactor>
</comment>
<keyword evidence="15" id="KW-1185">Reference proteome</keyword>
<protein>
    <recommendedName>
        <fullName evidence="4 12">tRNA uridine 5-carboxymethylaminomethyl modification enzyme MnmG</fullName>
    </recommendedName>
    <alternativeName>
        <fullName evidence="11 12">Glucose-inhibited division protein A</fullName>
    </alternativeName>
</protein>
<keyword evidence="5 12" id="KW-0963">Cytoplasm</keyword>
<keyword evidence="8 12" id="KW-0274">FAD</keyword>
<name>A0A2W1MZJ8_9FLAO</name>
<keyword evidence="6 12" id="KW-0285">Flavoprotein</keyword>
<accession>A0A2W1MZJ8</accession>
<evidence type="ECO:0000256" key="7">
    <source>
        <dbReference type="ARBA" id="ARBA00022694"/>
    </source>
</evidence>
<keyword evidence="7 12" id="KW-0819">tRNA processing</keyword>
<comment type="subcellular location">
    <subcellularLocation>
        <location evidence="12">Cytoplasm</location>
    </subcellularLocation>
</comment>
<comment type="subunit">
    <text evidence="10 12">Homodimer. Heterotetramer of two MnmE and two MnmG subunits.</text>
</comment>
<dbReference type="FunFam" id="1.10.10.1800:FF:000003">
    <property type="entry name" value="tRNA uridine 5-carboxymethylaminomethyl modification enzyme MnmG"/>
    <property type="match status" value="1"/>
</dbReference>
<dbReference type="InterPro" id="IPR036188">
    <property type="entry name" value="FAD/NAD-bd_sf"/>
</dbReference>
<dbReference type="Pfam" id="PF01134">
    <property type="entry name" value="GIDA"/>
    <property type="match status" value="1"/>
</dbReference>
<evidence type="ECO:0000256" key="9">
    <source>
        <dbReference type="ARBA" id="ARBA00023027"/>
    </source>
</evidence>
<dbReference type="GO" id="GO:0030488">
    <property type="term" value="P:tRNA methylation"/>
    <property type="evidence" value="ECO:0007669"/>
    <property type="project" value="TreeGrafter"/>
</dbReference>
<feature type="binding site" evidence="12">
    <location>
        <begin position="11"/>
        <end position="16"/>
    </location>
    <ligand>
        <name>FAD</name>
        <dbReference type="ChEBI" id="CHEBI:57692"/>
    </ligand>
</feature>
<dbReference type="EMBL" id="QKSB01000007">
    <property type="protein sequence ID" value="PZE16690.1"/>
    <property type="molecule type" value="Genomic_DNA"/>
</dbReference>
<proteinExistence type="inferred from homology"/>
<dbReference type="SUPFAM" id="SSF51905">
    <property type="entry name" value="FAD/NAD(P)-binding domain"/>
    <property type="match status" value="1"/>
</dbReference>
<sequence length="624" mass="69183">MLQEYDVIVVGGGHAGCEAAHAAAKMGSSTLLVTMNLATIAQMSCNPAMGGVAKGQIVREIDALGGGSGIVSDQSAIQFRMLNLSKGPAMWSPRTQNDRMLFAAKWREKLEQTEKLDFWQDMATGIVVENDKVVGVKTSLGMVIKCKSIVLTNGTFLNGKIHLGEKQFKGGRAGESASYGITENLIDLGFESGRMKTGTPPRVDGRSLDYSKMEEQAGDVSPFKFSYAKESDYLQKQLPCHITYTNPATHEMLKTGFDRSPMFNGAIKSAGPRYCPSIEDKINRFAERDRHQIFVEPEGWNTVEIYVNGFSTSLPEDVQLNALRTIVGFENVKMFRPGYAIEYDYFPPTQLKHTLETKIVENLYFAGQINGTTGYEEAAAQGLMAGINAHLKLRKKEPFILKRSDAYIGVLIDDLITKGTKEPYRMFTSRAEFRILLRQDNADLRLTALGHEIGLADENRYINVLKKSEDTQAIKTLLENTSVSPTEMNEYLLSINSSPLKQKQKANVLLSRPHVKLSEMEINSPQLTKQLSAYKATSFDAVEQAEIQIKYDGYISREQEMANKMIRLENVKIPLDIDYSVFSSLSAEAVEKLTAIQPVTIGQASRISGVSPSDISVLLVFLGR</sequence>
<dbReference type="PROSITE" id="PS01281">
    <property type="entry name" value="GIDA_2"/>
    <property type="match status" value="1"/>
</dbReference>
<evidence type="ECO:0000313" key="15">
    <source>
        <dbReference type="Proteomes" id="UP000249248"/>
    </source>
</evidence>
<dbReference type="GO" id="GO:0005829">
    <property type="term" value="C:cytosol"/>
    <property type="evidence" value="ECO:0007669"/>
    <property type="project" value="TreeGrafter"/>
</dbReference>
<evidence type="ECO:0000256" key="12">
    <source>
        <dbReference type="HAMAP-Rule" id="MF_00129"/>
    </source>
</evidence>
<comment type="similarity">
    <text evidence="3 12">Belongs to the MnmG family.</text>
</comment>
<dbReference type="NCBIfam" id="TIGR00136">
    <property type="entry name" value="mnmG_gidA"/>
    <property type="match status" value="1"/>
</dbReference>
<dbReference type="AlphaFoldDB" id="A0A2W1MZJ8"/>
<dbReference type="InterPro" id="IPR047001">
    <property type="entry name" value="MnmG_C_subdom"/>
</dbReference>
<dbReference type="InterPro" id="IPR004416">
    <property type="entry name" value="MnmG"/>
</dbReference>
<dbReference type="GO" id="GO:0050660">
    <property type="term" value="F:flavin adenine dinucleotide binding"/>
    <property type="evidence" value="ECO:0007669"/>
    <property type="project" value="UniProtKB-UniRule"/>
</dbReference>
<dbReference type="InterPro" id="IPR040131">
    <property type="entry name" value="MnmG_N"/>
</dbReference>
<evidence type="ECO:0000259" key="13">
    <source>
        <dbReference type="SMART" id="SM01228"/>
    </source>
</evidence>
<evidence type="ECO:0000256" key="5">
    <source>
        <dbReference type="ARBA" id="ARBA00022490"/>
    </source>
</evidence>
<evidence type="ECO:0000256" key="6">
    <source>
        <dbReference type="ARBA" id="ARBA00022630"/>
    </source>
</evidence>
<feature type="binding site" evidence="12">
    <location>
        <begin position="271"/>
        <end position="285"/>
    </location>
    <ligand>
        <name>NAD(+)</name>
        <dbReference type="ChEBI" id="CHEBI:57540"/>
    </ligand>
</feature>
<dbReference type="InterPro" id="IPR026904">
    <property type="entry name" value="MnmG_C"/>
</dbReference>
<dbReference type="Pfam" id="PF13932">
    <property type="entry name" value="SAM_GIDA_C"/>
    <property type="match status" value="1"/>
</dbReference>
<dbReference type="InterPro" id="IPR044920">
    <property type="entry name" value="MnmG_C_subdom_sf"/>
</dbReference>
<dbReference type="PANTHER" id="PTHR11806">
    <property type="entry name" value="GLUCOSE INHIBITED DIVISION PROTEIN A"/>
    <property type="match status" value="1"/>
</dbReference>
<dbReference type="HAMAP" id="MF_00129">
    <property type="entry name" value="MnmG_GidA"/>
    <property type="match status" value="1"/>
</dbReference>
<evidence type="ECO:0000256" key="11">
    <source>
        <dbReference type="ARBA" id="ARBA00031800"/>
    </source>
</evidence>
<evidence type="ECO:0000313" key="14">
    <source>
        <dbReference type="EMBL" id="PZE16690.1"/>
    </source>
</evidence>
<feature type="domain" description="tRNA uridine 5-carboxymethylaminomethyl modification enzyme C-terminal subdomain" evidence="13">
    <location>
        <begin position="549"/>
        <end position="620"/>
    </location>
</feature>
<dbReference type="Proteomes" id="UP000249248">
    <property type="component" value="Unassembled WGS sequence"/>
</dbReference>
<comment type="caution">
    <text evidence="14">The sequence shown here is derived from an EMBL/GenBank/DDBJ whole genome shotgun (WGS) entry which is preliminary data.</text>
</comment>
<evidence type="ECO:0000256" key="10">
    <source>
        <dbReference type="ARBA" id="ARBA00025948"/>
    </source>
</evidence>
<comment type="function">
    <text evidence="2 12">NAD-binding protein involved in the addition of a carboxymethylaminomethyl (cmnm) group at the wobble position (U34) of certain tRNAs, forming tRNA-cmnm(5)s(2)U34.</text>
</comment>
<dbReference type="Gene3D" id="1.10.10.1800">
    <property type="entry name" value="tRNA uridine 5-carboxymethylaminomethyl modification enzyme MnmG/GidA"/>
    <property type="match status" value="1"/>
</dbReference>
<reference evidence="14 15" key="1">
    <citation type="submission" date="2018-06" db="EMBL/GenBank/DDBJ databases">
        <title>The draft genome sequence of Crocinitomix sp. SM1701.</title>
        <authorList>
            <person name="Zhang X."/>
        </authorList>
    </citation>
    <scope>NUCLEOTIDE SEQUENCE [LARGE SCALE GENOMIC DNA]</scope>
    <source>
        <strain evidence="14 15">SM1701</strain>
    </source>
</reference>
<evidence type="ECO:0000256" key="4">
    <source>
        <dbReference type="ARBA" id="ARBA00020461"/>
    </source>
</evidence>
<dbReference type="OrthoDB" id="9815560at2"/>
<evidence type="ECO:0000256" key="8">
    <source>
        <dbReference type="ARBA" id="ARBA00022827"/>
    </source>
</evidence>
<organism evidence="14 15">
    <name type="scientific">Putridiphycobacter roseus</name>
    <dbReference type="NCBI Taxonomy" id="2219161"/>
    <lineage>
        <taxon>Bacteria</taxon>
        <taxon>Pseudomonadati</taxon>
        <taxon>Bacteroidota</taxon>
        <taxon>Flavobacteriia</taxon>
        <taxon>Flavobacteriales</taxon>
        <taxon>Crocinitomicaceae</taxon>
        <taxon>Putridiphycobacter</taxon>
    </lineage>
</organism>
<dbReference type="PANTHER" id="PTHR11806:SF0">
    <property type="entry name" value="PROTEIN MTO1 HOMOLOG, MITOCHONDRIAL"/>
    <property type="match status" value="1"/>
</dbReference>
<evidence type="ECO:0000256" key="3">
    <source>
        <dbReference type="ARBA" id="ARBA00007653"/>
    </source>
</evidence>
<dbReference type="Pfam" id="PF21680">
    <property type="entry name" value="GIDA_C_1st"/>
    <property type="match status" value="1"/>
</dbReference>
<evidence type="ECO:0000256" key="1">
    <source>
        <dbReference type="ARBA" id="ARBA00001974"/>
    </source>
</evidence>
<gene>
    <name evidence="12" type="primary">mnmG</name>
    <name evidence="12" type="synonym">gidA</name>
    <name evidence="14" type="ORF">DNU06_11895</name>
</gene>
<dbReference type="InterPro" id="IPR020595">
    <property type="entry name" value="MnmG-rel_CS"/>
</dbReference>
<keyword evidence="9 12" id="KW-0520">NAD</keyword>
<evidence type="ECO:0000256" key="2">
    <source>
        <dbReference type="ARBA" id="ARBA00003717"/>
    </source>
</evidence>
<dbReference type="Gene3D" id="3.50.50.60">
    <property type="entry name" value="FAD/NAD(P)-binding domain"/>
    <property type="match status" value="2"/>
</dbReference>
<dbReference type="SMART" id="SM01228">
    <property type="entry name" value="GIDA_assoc_3"/>
    <property type="match status" value="1"/>
</dbReference>
<dbReference type="FunFam" id="1.10.150.570:FF:000001">
    <property type="entry name" value="tRNA uridine 5-carboxymethylaminomethyl modification enzyme MnmG"/>
    <property type="match status" value="1"/>
</dbReference>